<protein>
    <submittedName>
        <fullName evidence="4">AMIN domain-containing protein</fullName>
    </submittedName>
</protein>
<dbReference type="PANTHER" id="PTHR30404">
    <property type="entry name" value="N-ACETYLMURAMOYL-L-ALANINE AMIDASE"/>
    <property type="match status" value="1"/>
</dbReference>
<reference evidence="4 5" key="1">
    <citation type="submission" date="2019-08" db="EMBL/GenBank/DDBJ databases">
        <title>In-depth cultivation of the pig gut microbiome towards novel bacterial diversity and tailored functional studies.</title>
        <authorList>
            <person name="Wylensek D."/>
            <person name="Hitch T.C.A."/>
            <person name="Clavel T."/>
        </authorList>
    </citation>
    <scope>NUCLEOTIDE SEQUENCE [LARGE SCALE GENOMIC DNA]</scope>
    <source>
        <strain evidence="4 5">WCA-693-APC-5D-A</strain>
    </source>
</reference>
<dbReference type="InterPro" id="IPR050695">
    <property type="entry name" value="N-acetylmuramoyl_amidase_3"/>
</dbReference>
<dbReference type="Pfam" id="PF01520">
    <property type="entry name" value="Amidase_3"/>
    <property type="match status" value="1"/>
</dbReference>
<feature type="domain" description="MurNAc-LAA" evidence="3">
    <location>
        <begin position="274"/>
        <end position="385"/>
    </location>
</feature>
<evidence type="ECO:0000256" key="2">
    <source>
        <dbReference type="SAM" id="MobiDB-lite"/>
    </source>
</evidence>
<feature type="region of interest" description="Disordered" evidence="2">
    <location>
        <begin position="135"/>
        <end position="194"/>
    </location>
</feature>
<name>A0A6I2UBA7_9FIRM</name>
<dbReference type="SUPFAM" id="SSF53187">
    <property type="entry name" value="Zn-dependent exopeptidases"/>
    <property type="match status" value="1"/>
</dbReference>
<sequence length="389" mass="40554">MLIFGAAQAEAAGFAERAGSMSEIKAVRVSSSADKTRIVLDGTKETSYKVSILSNPQRIVVDIQNAWISPDLKKSTTIDSRFAKSVRIAQHDTSTVRVVVESSMGKNNYKVFPLKGGSTAYRIVMDFGNLGGSSSGAAIDFNPQPKPKDEDKGTASGSGTAGGTGEGTAIGGSTGGTGSNTGSGKETVTKGEPVFTPGLKGKIIALDAGHGGSDVGAIGPTGVTEKGVTLRVATELQKRLVKEGATVLMTRSTDTEVSPKKAKASDIEELQARCDVGNDKNADIFISLHMDSFTNSSPSGTTGYYYVNGSKAGQRLAKELSEGIVSALGTGNRGIKSCNFYVVKHTTMPAALIEMAFISNDREERLMNSDEGVKKAAEGLVNGLISFFG</sequence>
<feature type="compositionally biased region" description="Gly residues" evidence="2">
    <location>
        <begin position="159"/>
        <end position="181"/>
    </location>
</feature>
<evidence type="ECO:0000313" key="4">
    <source>
        <dbReference type="EMBL" id="MSU08007.1"/>
    </source>
</evidence>
<dbReference type="GO" id="GO:0009253">
    <property type="term" value="P:peptidoglycan catabolic process"/>
    <property type="evidence" value="ECO:0007669"/>
    <property type="project" value="InterPro"/>
</dbReference>
<dbReference type="SMART" id="SM00646">
    <property type="entry name" value="Ami_3"/>
    <property type="match status" value="1"/>
</dbReference>
<dbReference type="PANTHER" id="PTHR30404:SF0">
    <property type="entry name" value="N-ACETYLMURAMOYL-L-ALANINE AMIDASE AMIC"/>
    <property type="match status" value="1"/>
</dbReference>
<keyword evidence="5" id="KW-1185">Reference proteome</keyword>
<organism evidence="4 5">
    <name type="scientific">Anaerovibrio slackiae</name>
    <dbReference type="NCBI Taxonomy" id="2652309"/>
    <lineage>
        <taxon>Bacteria</taxon>
        <taxon>Bacillati</taxon>
        <taxon>Bacillota</taxon>
        <taxon>Negativicutes</taxon>
        <taxon>Selenomonadales</taxon>
        <taxon>Selenomonadaceae</taxon>
        <taxon>Anaerovibrio</taxon>
    </lineage>
</organism>
<keyword evidence="1" id="KW-0378">Hydrolase</keyword>
<dbReference type="Gene3D" id="2.60.40.3500">
    <property type="match status" value="1"/>
</dbReference>
<dbReference type="InterPro" id="IPR002508">
    <property type="entry name" value="MurNAc-LAA_cat"/>
</dbReference>
<gene>
    <name evidence="4" type="ORF">FYJ84_03250</name>
</gene>
<evidence type="ECO:0000256" key="1">
    <source>
        <dbReference type="ARBA" id="ARBA00022801"/>
    </source>
</evidence>
<comment type="caution">
    <text evidence="4">The sequence shown here is derived from an EMBL/GenBank/DDBJ whole genome shotgun (WGS) entry which is preliminary data.</text>
</comment>
<dbReference type="Proteomes" id="UP000433181">
    <property type="component" value="Unassembled WGS sequence"/>
</dbReference>
<dbReference type="GO" id="GO:0030288">
    <property type="term" value="C:outer membrane-bounded periplasmic space"/>
    <property type="evidence" value="ECO:0007669"/>
    <property type="project" value="TreeGrafter"/>
</dbReference>
<dbReference type="GO" id="GO:0008745">
    <property type="term" value="F:N-acetylmuramoyl-L-alanine amidase activity"/>
    <property type="evidence" value="ECO:0007669"/>
    <property type="project" value="InterPro"/>
</dbReference>
<dbReference type="Pfam" id="PF11741">
    <property type="entry name" value="AMIN"/>
    <property type="match status" value="1"/>
</dbReference>
<dbReference type="AlphaFoldDB" id="A0A6I2UBA7"/>
<evidence type="ECO:0000313" key="5">
    <source>
        <dbReference type="Proteomes" id="UP000433181"/>
    </source>
</evidence>
<proteinExistence type="predicted"/>
<evidence type="ECO:0000259" key="3">
    <source>
        <dbReference type="SMART" id="SM00646"/>
    </source>
</evidence>
<dbReference type="EMBL" id="VUNR01000004">
    <property type="protein sequence ID" value="MSU08007.1"/>
    <property type="molecule type" value="Genomic_DNA"/>
</dbReference>
<dbReference type="Gene3D" id="3.40.630.40">
    <property type="entry name" value="Zn-dependent exopeptidases"/>
    <property type="match status" value="1"/>
</dbReference>
<accession>A0A6I2UBA7</accession>
<dbReference type="InterPro" id="IPR021731">
    <property type="entry name" value="AMIN_dom"/>
</dbReference>
<dbReference type="CDD" id="cd02696">
    <property type="entry name" value="MurNAc-LAA"/>
    <property type="match status" value="1"/>
</dbReference>